<dbReference type="OrthoDB" id="690020at2759"/>
<dbReference type="Proteomes" id="UP000095767">
    <property type="component" value="Unassembled WGS sequence"/>
</dbReference>
<comment type="caution">
    <text evidence="1">The sequence shown here is derived from an EMBL/GenBank/DDBJ whole genome shotgun (WGS) entry which is preliminary data.</text>
</comment>
<keyword evidence="2" id="KW-1185">Reference proteome</keyword>
<gene>
    <name evidence="1" type="ORF">BAE44_0005158</name>
</gene>
<proteinExistence type="predicted"/>
<protein>
    <submittedName>
        <fullName evidence="1">Uncharacterized protein</fullName>
    </submittedName>
</protein>
<dbReference type="AlphaFoldDB" id="A0A1E5W8U5"/>
<dbReference type="PANTHER" id="PTHR34223:SF107">
    <property type="entry name" value="F-BOX DOMAIN-CONTAINING PROTEIN"/>
    <property type="match status" value="1"/>
</dbReference>
<evidence type="ECO:0000313" key="1">
    <source>
        <dbReference type="EMBL" id="OEL33823.1"/>
    </source>
</evidence>
<dbReference type="PANTHER" id="PTHR34223">
    <property type="entry name" value="OS11G0201299 PROTEIN"/>
    <property type="match status" value="1"/>
</dbReference>
<feature type="non-terminal residue" evidence="1">
    <location>
        <position position="170"/>
    </location>
</feature>
<evidence type="ECO:0000313" key="2">
    <source>
        <dbReference type="Proteomes" id="UP000095767"/>
    </source>
</evidence>
<reference evidence="1 2" key="1">
    <citation type="submission" date="2016-09" db="EMBL/GenBank/DDBJ databases">
        <title>The draft genome of Dichanthelium oligosanthes: A C3 panicoid grass species.</title>
        <authorList>
            <person name="Studer A.J."/>
            <person name="Schnable J.C."/>
            <person name="Brutnell T.P."/>
        </authorList>
    </citation>
    <scope>NUCLEOTIDE SEQUENCE [LARGE SCALE GENOMIC DNA]</scope>
    <source>
        <strain evidence="2">cv. Kellogg 1175</strain>
        <tissue evidence="1">Leaf</tissue>
    </source>
</reference>
<accession>A0A1E5W8U5</accession>
<organism evidence="1 2">
    <name type="scientific">Dichanthelium oligosanthes</name>
    <dbReference type="NCBI Taxonomy" id="888268"/>
    <lineage>
        <taxon>Eukaryota</taxon>
        <taxon>Viridiplantae</taxon>
        <taxon>Streptophyta</taxon>
        <taxon>Embryophyta</taxon>
        <taxon>Tracheophyta</taxon>
        <taxon>Spermatophyta</taxon>
        <taxon>Magnoliopsida</taxon>
        <taxon>Liliopsida</taxon>
        <taxon>Poales</taxon>
        <taxon>Poaceae</taxon>
        <taxon>PACMAD clade</taxon>
        <taxon>Panicoideae</taxon>
        <taxon>Panicodae</taxon>
        <taxon>Paniceae</taxon>
        <taxon>Dichantheliinae</taxon>
        <taxon>Dichanthelium</taxon>
    </lineage>
</organism>
<name>A0A1E5W8U5_9POAL</name>
<dbReference type="STRING" id="888268.A0A1E5W8U5"/>
<dbReference type="EMBL" id="LWDX02017445">
    <property type="protein sequence ID" value="OEL33823.1"/>
    <property type="molecule type" value="Genomic_DNA"/>
</dbReference>
<sequence>MPSLVDASIGLTWDPVYSWEMDTGCHCEFCDNSYVIGDSSGSDNGMILRGLSEATSLTFKSELDTFVFKRDLRWCPMFSKLKTLWLDDYWCVPDDFRALVCLLKHSPVLEKLTLEFSSERHKSEMSIKGDFRPMEGSAAISEHLKLVEVKCEVVDERIFKLGLFLCAFNI</sequence>
<dbReference type="InterPro" id="IPR053197">
    <property type="entry name" value="F-box_SCFL_complex_component"/>
</dbReference>